<evidence type="ECO:0000313" key="1">
    <source>
        <dbReference type="EMBL" id="MFC5828804.1"/>
    </source>
</evidence>
<gene>
    <name evidence="1" type="ORF">ACFPZ3_33470</name>
</gene>
<evidence type="ECO:0000313" key="2">
    <source>
        <dbReference type="Proteomes" id="UP001596058"/>
    </source>
</evidence>
<protein>
    <submittedName>
        <fullName evidence="1">Uncharacterized protein</fullName>
    </submittedName>
</protein>
<proteinExistence type="predicted"/>
<organism evidence="1 2">
    <name type="scientific">Nonomuraea insulae</name>
    <dbReference type="NCBI Taxonomy" id="1616787"/>
    <lineage>
        <taxon>Bacteria</taxon>
        <taxon>Bacillati</taxon>
        <taxon>Actinomycetota</taxon>
        <taxon>Actinomycetes</taxon>
        <taxon>Streptosporangiales</taxon>
        <taxon>Streptosporangiaceae</taxon>
        <taxon>Nonomuraea</taxon>
    </lineage>
</organism>
<name>A0ABW1CSQ1_9ACTN</name>
<sequence length="102" mass="10933">MQARADLTASPRAACGYRNLLLDAGFGEVEVEVHVGVFTGTTMLGMLTGIAQTVHAAGMITREQLDAWTGEQVRRAEQDRLFLALPLFLASATRTDGHSSSV</sequence>
<accession>A0ABW1CSQ1</accession>
<dbReference type="EMBL" id="JBHSPA010000041">
    <property type="protein sequence ID" value="MFC5828804.1"/>
    <property type="molecule type" value="Genomic_DNA"/>
</dbReference>
<dbReference type="RefSeq" id="WP_379518303.1">
    <property type="nucleotide sequence ID" value="NZ_JBHSPA010000041.1"/>
</dbReference>
<dbReference type="Proteomes" id="UP001596058">
    <property type="component" value="Unassembled WGS sequence"/>
</dbReference>
<comment type="caution">
    <text evidence="1">The sequence shown here is derived from an EMBL/GenBank/DDBJ whole genome shotgun (WGS) entry which is preliminary data.</text>
</comment>
<keyword evidence="2" id="KW-1185">Reference proteome</keyword>
<reference evidence="2" key="1">
    <citation type="journal article" date="2019" name="Int. J. Syst. Evol. Microbiol.">
        <title>The Global Catalogue of Microorganisms (GCM) 10K type strain sequencing project: providing services to taxonomists for standard genome sequencing and annotation.</title>
        <authorList>
            <consortium name="The Broad Institute Genomics Platform"/>
            <consortium name="The Broad Institute Genome Sequencing Center for Infectious Disease"/>
            <person name="Wu L."/>
            <person name="Ma J."/>
        </authorList>
    </citation>
    <scope>NUCLEOTIDE SEQUENCE [LARGE SCALE GENOMIC DNA]</scope>
    <source>
        <strain evidence="2">CCUG 53903</strain>
    </source>
</reference>